<gene>
    <name evidence="2" type="ORF">IFM89_008461</name>
</gene>
<sequence>MENLNWQNWVLTSKEIFSDDPPFVEAYHGLAMTLLQAESGELEILVKIIENAMEEFKKETRNEDLRDFQLLFIEGKYLDALKVYQELVKEESVIIPLNPPARKYLSGSEKRKKKQRLDNTAQSQRGDILKNFGNKGQVESSSETMVDIEQKNDDDNGEHELNEDVEALVNKYVEPLVNENVEPLMPHFRISPRAPQNSGPPLNTCGVVTYVGGSTKLRLNICFDDFKVFLEQVTKIKPFRFSYLVSGHACTIEDENDFIEMMDVHRKKNVEEGSLLIFRQENEDKMEEDVPQSCSSLVYENTIREDIYEPSQLHEIELGEPSIMPNTRLVGGVVLSSSKEDSRRMRPSHGIN</sequence>
<name>A0A835H242_9MAGN</name>
<proteinExistence type="predicted"/>
<dbReference type="Proteomes" id="UP000631114">
    <property type="component" value="Unassembled WGS sequence"/>
</dbReference>
<organism evidence="2 3">
    <name type="scientific">Coptis chinensis</name>
    <dbReference type="NCBI Taxonomy" id="261450"/>
    <lineage>
        <taxon>Eukaryota</taxon>
        <taxon>Viridiplantae</taxon>
        <taxon>Streptophyta</taxon>
        <taxon>Embryophyta</taxon>
        <taxon>Tracheophyta</taxon>
        <taxon>Spermatophyta</taxon>
        <taxon>Magnoliopsida</taxon>
        <taxon>Ranunculales</taxon>
        <taxon>Ranunculaceae</taxon>
        <taxon>Coptidoideae</taxon>
        <taxon>Coptis</taxon>
    </lineage>
</organism>
<feature type="region of interest" description="Disordered" evidence="1">
    <location>
        <begin position="105"/>
        <end position="125"/>
    </location>
</feature>
<accession>A0A835H242</accession>
<dbReference type="AlphaFoldDB" id="A0A835H242"/>
<evidence type="ECO:0000313" key="2">
    <source>
        <dbReference type="EMBL" id="KAF9591811.1"/>
    </source>
</evidence>
<keyword evidence="3" id="KW-1185">Reference proteome</keyword>
<comment type="caution">
    <text evidence="2">The sequence shown here is derived from an EMBL/GenBank/DDBJ whole genome shotgun (WGS) entry which is preliminary data.</text>
</comment>
<dbReference type="EMBL" id="JADFTS010000008">
    <property type="protein sequence ID" value="KAF9591811.1"/>
    <property type="molecule type" value="Genomic_DNA"/>
</dbReference>
<reference evidence="2 3" key="1">
    <citation type="submission" date="2020-10" db="EMBL/GenBank/DDBJ databases">
        <title>The Coptis chinensis genome and diversification of protoberbering-type alkaloids.</title>
        <authorList>
            <person name="Wang B."/>
            <person name="Shu S."/>
            <person name="Song C."/>
            <person name="Liu Y."/>
        </authorList>
    </citation>
    <scope>NUCLEOTIDE SEQUENCE [LARGE SCALE GENOMIC DNA]</scope>
    <source>
        <strain evidence="2">HL-2020</strain>
        <tissue evidence="2">Leaf</tissue>
    </source>
</reference>
<evidence type="ECO:0000313" key="3">
    <source>
        <dbReference type="Proteomes" id="UP000631114"/>
    </source>
</evidence>
<protein>
    <submittedName>
        <fullName evidence="2">Uncharacterized protein</fullName>
    </submittedName>
</protein>
<evidence type="ECO:0000256" key="1">
    <source>
        <dbReference type="SAM" id="MobiDB-lite"/>
    </source>
</evidence>